<dbReference type="KEGG" id="pmn:PMN2A_1999"/>
<evidence type="ECO:0000313" key="2">
    <source>
        <dbReference type="Proteomes" id="UP000002535"/>
    </source>
</evidence>
<accession>A7MDJ3</accession>
<reference evidence="1 2" key="1">
    <citation type="journal article" date="2007" name="PLoS Genet.">
        <title>Patterns and implications of gene gain and loss in the evolution of Prochlorococcus.</title>
        <authorList>
            <person name="Kettler G.C."/>
            <person name="Martiny A.C."/>
            <person name="Huang K."/>
            <person name="Zucker J."/>
            <person name="Coleman M.L."/>
            <person name="Rodrigue S."/>
            <person name="Chen F."/>
            <person name="Lapidus A."/>
            <person name="Ferriera S."/>
            <person name="Johnson J."/>
            <person name="Steglich C."/>
            <person name="Church G.M."/>
            <person name="Richardson P."/>
            <person name="Chisholm S.W."/>
        </authorList>
    </citation>
    <scope>NUCLEOTIDE SEQUENCE [LARGE SCALE GENOMIC DNA]</scope>
    <source>
        <strain evidence="1 2">NATL2A</strain>
    </source>
</reference>
<dbReference type="EMBL" id="CP000095">
    <property type="protein sequence ID" value="ABU23931.1"/>
    <property type="molecule type" value="Genomic_DNA"/>
</dbReference>
<organism evidence="1 2">
    <name type="scientific">Prochlorococcus marinus (strain NATL2A)</name>
    <dbReference type="NCBI Taxonomy" id="59920"/>
    <lineage>
        <taxon>Bacteria</taxon>
        <taxon>Bacillati</taxon>
        <taxon>Cyanobacteriota</taxon>
        <taxon>Cyanophyceae</taxon>
        <taxon>Synechococcales</taxon>
        <taxon>Prochlorococcaceae</taxon>
        <taxon>Prochlorococcus</taxon>
    </lineage>
</organism>
<dbReference type="Proteomes" id="UP000002535">
    <property type="component" value="Chromosome"/>
</dbReference>
<dbReference type="HOGENOM" id="CLU_3375275_0_0_3"/>
<evidence type="ECO:0000313" key="1">
    <source>
        <dbReference type="EMBL" id="ABU23931.1"/>
    </source>
</evidence>
<proteinExistence type="predicted"/>
<gene>
    <name evidence="1" type="ordered locus">PMN2A_1999</name>
</gene>
<dbReference type="STRING" id="59920.PMN2A_1999"/>
<dbReference type="AlphaFoldDB" id="A7MDJ3"/>
<sequence length="34" mass="3863">MGFALYVPTSVEVFVQALIKTINKINKNKRVINI</sequence>
<name>A7MDJ3_PROMT</name>
<protein>
    <submittedName>
        <fullName evidence="1">Uncharacterized protein</fullName>
    </submittedName>
</protein>
<keyword evidence="2" id="KW-1185">Reference proteome</keyword>